<organism evidence="2 3">
    <name type="scientific">Halalkalicoccus tibetensis</name>
    <dbReference type="NCBI Taxonomy" id="175632"/>
    <lineage>
        <taxon>Archaea</taxon>
        <taxon>Methanobacteriati</taxon>
        <taxon>Methanobacteriota</taxon>
        <taxon>Stenosarchaea group</taxon>
        <taxon>Halobacteria</taxon>
        <taxon>Halobacteriales</taxon>
        <taxon>Halococcaceae</taxon>
        <taxon>Halalkalicoccus</taxon>
    </lineage>
</organism>
<evidence type="ECO:0000313" key="3">
    <source>
        <dbReference type="Proteomes" id="UP001596312"/>
    </source>
</evidence>
<feature type="region of interest" description="Disordered" evidence="1">
    <location>
        <begin position="35"/>
        <end position="59"/>
    </location>
</feature>
<evidence type="ECO:0000256" key="1">
    <source>
        <dbReference type="SAM" id="MobiDB-lite"/>
    </source>
</evidence>
<dbReference type="AlphaFoldDB" id="A0ABD5V7Z4"/>
<evidence type="ECO:0000313" key="2">
    <source>
        <dbReference type="EMBL" id="MFC6907204.1"/>
    </source>
</evidence>
<reference evidence="2 3" key="1">
    <citation type="journal article" date="2019" name="Int. J. Syst. Evol. Microbiol.">
        <title>The Global Catalogue of Microorganisms (GCM) 10K type strain sequencing project: providing services to taxonomists for standard genome sequencing and annotation.</title>
        <authorList>
            <consortium name="The Broad Institute Genomics Platform"/>
            <consortium name="The Broad Institute Genome Sequencing Center for Infectious Disease"/>
            <person name="Wu L."/>
            <person name="Ma J."/>
        </authorList>
    </citation>
    <scope>NUCLEOTIDE SEQUENCE [LARGE SCALE GENOMIC DNA]</scope>
    <source>
        <strain evidence="2 3">CGMCC 1.3240</strain>
    </source>
</reference>
<proteinExistence type="predicted"/>
<comment type="caution">
    <text evidence="2">The sequence shown here is derived from an EMBL/GenBank/DDBJ whole genome shotgun (WGS) entry which is preliminary data.</text>
</comment>
<dbReference type="EMBL" id="JBHSXQ010000007">
    <property type="protein sequence ID" value="MFC6907204.1"/>
    <property type="molecule type" value="Genomic_DNA"/>
</dbReference>
<dbReference type="Proteomes" id="UP001596312">
    <property type="component" value="Unassembled WGS sequence"/>
</dbReference>
<feature type="compositionally biased region" description="Basic and acidic residues" evidence="1">
    <location>
        <begin position="36"/>
        <end position="53"/>
    </location>
</feature>
<gene>
    <name evidence="2" type="ORF">ACFQGH_18645</name>
</gene>
<accession>A0ABD5V7Z4</accession>
<keyword evidence="3" id="KW-1185">Reference proteome</keyword>
<protein>
    <submittedName>
        <fullName evidence="2">Uncharacterized protein</fullName>
    </submittedName>
</protein>
<dbReference type="RefSeq" id="WP_340605794.1">
    <property type="nucleotide sequence ID" value="NZ_JBBMXV010000007.1"/>
</dbReference>
<sequence>MYRQAVGRLLNKVAETEKFFQAEIVATDITEAEPFTDDRSRHEDEIIGTKENTDEYAYQ</sequence>
<name>A0ABD5V7Z4_9EURY</name>